<protein>
    <submittedName>
        <fullName evidence="1">Uncharacterized protein</fullName>
    </submittedName>
</protein>
<reference evidence="2" key="1">
    <citation type="journal article" date="2022" name="Mol. Ecol. Resour.">
        <title>The genomes of chicory, endive, great burdock and yacon provide insights into Asteraceae palaeo-polyploidization history and plant inulin production.</title>
        <authorList>
            <person name="Fan W."/>
            <person name="Wang S."/>
            <person name="Wang H."/>
            <person name="Wang A."/>
            <person name="Jiang F."/>
            <person name="Liu H."/>
            <person name="Zhao H."/>
            <person name="Xu D."/>
            <person name="Zhang Y."/>
        </authorList>
    </citation>
    <scope>NUCLEOTIDE SEQUENCE [LARGE SCALE GENOMIC DNA]</scope>
    <source>
        <strain evidence="2">cv. Yunnan</strain>
    </source>
</reference>
<keyword evidence="2" id="KW-1185">Reference proteome</keyword>
<comment type="caution">
    <text evidence="1">The sequence shown here is derived from an EMBL/GenBank/DDBJ whole genome shotgun (WGS) entry which is preliminary data.</text>
</comment>
<sequence length="102" mass="11894">MDSVSFCNQVVDCGEKIELLVDMKENLQFQVNQKMVKTTLIKDLYGEIERLKAEVYAMLEKNGVYIPKERYYQEELERNVMDSFQISLCISLNCMNTHGVCI</sequence>
<organism evidence="1 2">
    <name type="scientific">Smallanthus sonchifolius</name>
    <dbReference type="NCBI Taxonomy" id="185202"/>
    <lineage>
        <taxon>Eukaryota</taxon>
        <taxon>Viridiplantae</taxon>
        <taxon>Streptophyta</taxon>
        <taxon>Embryophyta</taxon>
        <taxon>Tracheophyta</taxon>
        <taxon>Spermatophyta</taxon>
        <taxon>Magnoliopsida</taxon>
        <taxon>eudicotyledons</taxon>
        <taxon>Gunneridae</taxon>
        <taxon>Pentapetalae</taxon>
        <taxon>asterids</taxon>
        <taxon>campanulids</taxon>
        <taxon>Asterales</taxon>
        <taxon>Asteraceae</taxon>
        <taxon>Asteroideae</taxon>
        <taxon>Heliantheae alliance</taxon>
        <taxon>Millerieae</taxon>
        <taxon>Smallanthus</taxon>
    </lineage>
</organism>
<gene>
    <name evidence="1" type="ORF">L1987_45878</name>
</gene>
<reference evidence="1 2" key="2">
    <citation type="journal article" date="2022" name="Mol. Ecol. Resour.">
        <title>The genomes of chicory, endive, great burdock and yacon provide insights into Asteraceae paleo-polyploidization history and plant inulin production.</title>
        <authorList>
            <person name="Fan W."/>
            <person name="Wang S."/>
            <person name="Wang H."/>
            <person name="Wang A."/>
            <person name="Jiang F."/>
            <person name="Liu H."/>
            <person name="Zhao H."/>
            <person name="Xu D."/>
            <person name="Zhang Y."/>
        </authorList>
    </citation>
    <scope>NUCLEOTIDE SEQUENCE [LARGE SCALE GENOMIC DNA]</scope>
    <source>
        <strain evidence="2">cv. Yunnan</strain>
        <tissue evidence="1">Leaves</tissue>
    </source>
</reference>
<accession>A0ACB9FYE1</accession>
<dbReference type="EMBL" id="CM042032">
    <property type="protein sequence ID" value="KAI3776115.1"/>
    <property type="molecule type" value="Genomic_DNA"/>
</dbReference>
<name>A0ACB9FYE1_9ASTR</name>
<evidence type="ECO:0000313" key="2">
    <source>
        <dbReference type="Proteomes" id="UP001056120"/>
    </source>
</evidence>
<evidence type="ECO:0000313" key="1">
    <source>
        <dbReference type="EMBL" id="KAI3776115.1"/>
    </source>
</evidence>
<dbReference type="Proteomes" id="UP001056120">
    <property type="component" value="Linkage Group LG15"/>
</dbReference>
<proteinExistence type="predicted"/>